<keyword evidence="7 9" id="KW-0324">Glycolysis</keyword>
<dbReference type="InterPro" id="IPR022896">
    <property type="entry name" value="TrioseP_Isoase_bac/euk"/>
</dbReference>
<dbReference type="InterPro" id="IPR020861">
    <property type="entry name" value="Triosephosphate_isomerase_AS"/>
</dbReference>
<gene>
    <name evidence="9" type="primary">tpiA</name>
    <name evidence="11" type="ORF">COO20_24700</name>
</gene>
<dbReference type="Gene3D" id="3.20.20.70">
    <property type="entry name" value="Aldolase class I"/>
    <property type="match status" value="1"/>
</dbReference>
<accession>A0A2N3KBZ7</accession>
<feature type="active site" description="Proton acceptor" evidence="9">
    <location>
        <position position="170"/>
    </location>
</feature>
<dbReference type="GO" id="GO:0019563">
    <property type="term" value="P:glycerol catabolic process"/>
    <property type="evidence" value="ECO:0007669"/>
    <property type="project" value="TreeGrafter"/>
</dbReference>
<dbReference type="UniPathway" id="UPA00109">
    <property type="reaction ID" value="UER00189"/>
</dbReference>
<dbReference type="UniPathway" id="UPA00138"/>
<evidence type="ECO:0000256" key="7">
    <source>
        <dbReference type="ARBA" id="ARBA00023152"/>
    </source>
</evidence>
<evidence type="ECO:0000256" key="8">
    <source>
        <dbReference type="ARBA" id="ARBA00023235"/>
    </source>
</evidence>
<keyword evidence="6 9" id="KW-0963">Cytoplasm</keyword>
<dbReference type="NCBIfam" id="TIGR00419">
    <property type="entry name" value="tim"/>
    <property type="match status" value="1"/>
</dbReference>
<dbReference type="UniPathway" id="UPA01066"/>
<evidence type="ECO:0000256" key="5">
    <source>
        <dbReference type="ARBA" id="ARBA00022432"/>
    </source>
</evidence>
<dbReference type="HAMAP" id="MF_00147_B">
    <property type="entry name" value="TIM_B"/>
    <property type="match status" value="1"/>
</dbReference>
<dbReference type="GO" id="GO:0005829">
    <property type="term" value="C:cytosol"/>
    <property type="evidence" value="ECO:0007669"/>
    <property type="project" value="TreeGrafter"/>
</dbReference>
<dbReference type="AlphaFoldDB" id="A0A2N3KBZ7"/>
<dbReference type="PANTHER" id="PTHR21139:SF42">
    <property type="entry name" value="TRIOSEPHOSPHATE ISOMERASE"/>
    <property type="match status" value="1"/>
</dbReference>
<comment type="catalytic activity">
    <reaction evidence="1">
        <text>L-erythrulose 1-phosphate = D-erythrulose 4-phosphate</text>
        <dbReference type="Rhea" id="RHEA:49588"/>
        <dbReference type="ChEBI" id="CHEBI:58002"/>
        <dbReference type="ChEBI" id="CHEBI:90796"/>
        <dbReference type="EC" id="5.3.1.33"/>
    </reaction>
</comment>
<comment type="subunit">
    <text evidence="9 10">Homodimer.</text>
</comment>
<dbReference type="InterPro" id="IPR013785">
    <property type="entry name" value="Aldolase_TIM"/>
</dbReference>
<evidence type="ECO:0000256" key="10">
    <source>
        <dbReference type="RuleBase" id="RU363013"/>
    </source>
</evidence>
<dbReference type="Pfam" id="PF00121">
    <property type="entry name" value="TIM"/>
    <property type="match status" value="1"/>
</dbReference>
<dbReference type="EC" id="5.3.1.1" evidence="9 10"/>
<dbReference type="PANTHER" id="PTHR21139">
    <property type="entry name" value="TRIOSEPHOSPHATE ISOMERASE"/>
    <property type="match status" value="1"/>
</dbReference>
<evidence type="ECO:0000256" key="1">
    <source>
        <dbReference type="ARBA" id="ARBA00000148"/>
    </source>
</evidence>
<dbReference type="GO" id="GO:0006096">
    <property type="term" value="P:glycolytic process"/>
    <property type="evidence" value="ECO:0007669"/>
    <property type="project" value="UniProtKB-UniRule"/>
</dbReference>
<dbReference type="InterPro" id="IPR000652">
    <property type="entry name" value="Triosephosphate_isomerase"/>
</dbReference>
<name>A0A2N3KBZ7_9PROT</name>
<evidence type="ECO:0000256" key="3">
    <source>
        <dbReference type="ARBA" id="ARBA00004939"/>
    </source>
</evidence>
<evidence type="ECO:0000256" key="4">
    <source>
        <dbReference type="ARBA" id="ARBA00007422"/>
    </source>
</evidence>
<dbReference type="InterPro" id="IPR035990">
    <property type="entry name" value="TIM_sf"/>
</dbReference>
<comment type="pathway">
    <text evidence="9 10">Carbohydrate biosynthesis; gluconeogenesis.</text>
</comment>
<organism evidence="11 12">
    <name type="scientific">Thalassospira marina</name>
    <dbReference type="NCBI Taxonomy" id="2048283"/>
    <lineage>
        <taxon>Bacteria</taxon>
        <taxon>Pseudomonadati</taxon>
        <taxon>Pseudomonadota</taxon>
        <taxon>Alphaproteobacteria</taxon>
        <taxon>Rhodospirillales</taxon>
        <taxon>Thalassospiraceae</taxon>
        <taxon>Thalassospira</taxon>
    </lineage>
</organism>
<feature type="binding site" evidence="9">
    <location>
        <position position="176"/>
    </location>
    <ligand>
        <name>substrate</name>
    </ligand>
</feature>
<evidence type="ECO:0000256" key="9">
    <source>
        <dbReference type="HAMAP-Rule" id="MF_00147"/>
    </source>
</evidence>
<feature type="active site" description="Electrophile" evidence="9">
    <location>
        <position position="100"/>
    </location>
</feature>
<comment type="caution">
    <text evidence="11">The sequence shown here is derived from an EMBL/GenBank/DDBJ whole genome shotgun (WGS) entry which is preliminary data.</text>
</comment>
<reference evidence="11 12" key="1">
    <citation type="submission" date="2017-09" db="EMBL/GenBank/DDBJ databases">
        <title>Biodiversity and function of Thalassospira species in the particle-attached aromatic-hydrocarbon-degrading consortia from the surface seawater of the South China Sea.</title>
        <authorList>
            <person name="Dong C."/>
            <person name="Liu R."/>
            <person name="Shao Z."/>
        </authorList>
    </citation>
    <scope>NUCLEOTIDE SEQUENCE [LARGE SCALE GENOMIC DNA]</scope>
    <source>
        <strain evidence="11 12">CSC1P2</strain>
    </source>
</reference>
<dbReference type="RefSeq" id="WP_101271462.1">
    <property type="nucleotide sequence ID" value="NZ_NWTK01000024.1"/>
</dbReference>
<keyword evidence="5 9" id="KW-0312">Gluconeogenesis</keyword>
<keyword evidence="8 9" id="KW-0413">Isomerase</keyword>
<evidence type="ECO:0000256" key="2">
    <source>
        <dbReference type="ARBA" id="ARBA00004680"/>
    </source>
</evidence>
<comment type="function">
    <text evidence="9">Involved in the gluconeogenesis. Catalyzes stereospecifically the conversion of dihydroxyacetone phosphate (DHAP) to D-glyceraldehyde-3-phosphate (G3P).</text>
</comment>
<dbReference type="Proteomes" id="UP000233597">
    <property type="component" value="Unassembled WGS sequence"/>
</dbReference>
<dbReference type="CDD" id="cd00311">
    <property type="entry name" value="TIM"/>
    <property type="match status" value="1"/>
</dbReference>
<comment type="catalytic activity">
    <reaction evidence="9 10">
        <text>D-glyceraldehyde 3-phosphate = dihydroxyacetone phosphate</text>
        <dbReference type="Rhea" id="RHEA:18585"/>
        <dbReference type="ChEBI" id="CHEBI:57642"/>
        <dbReference type="ChEBI" id="CHEBI:59776"/>
        <dbReference type="EC" id="5.3.1.1"/>
    </reaction>
</comment>
<dbReference type="GO" id="GO:0046166">
    <property type="term" value="P:glyceraldehyde-3-phosphate biosynthetic process"/>
    <property type="evidence" value="ECO:0007669"/>
    <property type="project" value="TreeGrafter"/>
</dbReference>
<dbReference type="GO" id="GO:0006094">
    <property type="term" value="P:gluconeogenesis"/>
    <property type="evidence" value="ECO:0007669"/>
    <property type="project" value="UniProtKB-UniRule"/>
</dbReference>
<dbReference type="EMBL" id="NWTK01000024">
    <property type="protein sequence ID" value="PKR48060.1"/>
    <property type="molecule type" value="Genomic_DNA"/>
</dbReference>
<comment type="similarity">
    <text evidence="4 9 10">Belongs to the triosephosphate isomerase family.</text>
</comment>
<dbReference type="FunFam" id="3.20.20.70:FF:000016">
    <property type="entry name" value="Triosephosphate isomerase"/>
    <property type="match status" value="1"/>
</dbReference>
<dbReference type="PROSITE" id="PS00171">
    <property type="entry name" value="TIM_1"/>
    <property type="match status" value="1"/>
</dbReference>
<evidence type="ECO:0000256" key="6">
    <source>
        <dbReference type="ARBA" id="ARBA00022490"/>
    </source>
</evidence>
<feature type="binding site" evidence="9">
    <location>
        <begin position="11"/>
        <end position="13"/>
    </location>
    <ligand>
        <name>substrate</name>
    </ligand>
</feature>
<protein>
    <recommendedName>
        <fullName evidence="9 10">Triosephosphate isomerase</fullName>
        <shortName evidence="9">TIM</shortName>
        <shortName evidence="9">TPI</shortName>
        <ecNumber evidence="9 10">5.3.1.1</ecNumber>
    </recommendedName>
    <alternativeName>
        <fullName evidence="9">Triose-phosphate isomerase</fullName>
    </alternativeName>
</protein>
<comment type="pathway">
    <text evidence="2 9 10">Carbohydrate degradation; glycolysis; D-glyceraldehyde 3-phosphate from glycerone phosphate: step 1/1.</text>
</comment>
<feature type="binding site" evidence="9">
    <location>
        <begin position="235"/>
        <end position="236"/>
    </location>
    <ligand>
        <name>substrate</name>
    </ligand>
</feature>
<feature type="binding site" evidence="9">
    <location>
        <position position="214"/>
    </location>
    <ligand>
        <name>substrate</name>
    </ligand>
</feature>
<comment type="pathway">
    <text evidence="3">Carbohydrate metabolism; erythritol degradation.</text>
</comment>
<dbReference type="GO" id="GO:0004807">
    <property type="term" value="F:triose-phosphate isomerase activity"/>
    <property type="evidence" value="ECO:0007669"/>
    <property type="project" value="UniProtKB-UniRule"/>
</dbReference>
<dbReference type="SUPFAM" id="SSF51351">
    <property type="entry name" value="Triosephosphate isomerase (TIM)"/>
    <property type="match status" value="1"/>
</dbReference>
<dbReference type="OrthoDB" id="9809429at2"/>
<comment type="subcellular location">
    <subcellularLocation>
        <location evidence="9 10">Cytoplasm</location>
    </subcellularLocation>
</comment>
<sequence length="252" mass="25908">MSDRRPLIAGNWKMNCLRADGLALASGLAAKLTGASDKPACDILLCPPATLLADVVGVLGHCDIYAGGQDCHAAKSGAHTGDIAASMLADIGASHVILGHSERRADHGESSTVIRQKTIAAHDAGLTAVVCVGETEQERDLGAAIAVVCGQMDVSLPEGASAENTVIAYEPVWAIGTGRTAAVADVEEMHAAIRRKLKERFADAEGFRILYGGSVKPSNAAELLAVANVDGALVGGASLKVEDFWGIIAACE</sequence>
<evidence type="ECO:0000313" key="12">
    <source>
        <dbReference type="Proteomes" id="UP000233597"/>
    </source>
</evidence>
<proteinExistence type="inferred from homology"/>
<dbReference type="PROSITE" id="PS51440">
    <property type="entry name" value="TIM_2"/>
    <property type="match status" value="1"/>
</dbReference>
<evidence type="ECO:0000313" key="11">
    <source>
        <dbReference type="EMBL" id="PKR48060.1"/>
    </source>
</evidence>